<dbReference type="STRING" id="1035.BN961_03545"/>
<dbReference type="OrthoDB" id="282960at2"/>
<accession>A0A090MRU9</accession>
<name>A0A090MRU9_AFIFE</name>
<gene>
    <name evidence="1" type="ORF">BN961_03545</name>
</gene>
<evidence type="ECO:0000313" key="2">
    <source>
        <dbReference type="Proteomes" id="UP000035762"/>
    </source>
</evidence>
<sequence length="194" mass="21382">MPSAQIIAFDGDHCIASGDIADVAARVKQVLSPQSQILLFELETSRPVEIDFRGSVADVTTRLKNSLSSEPAPRGPGRPKLGVVAREVTLLPRHWEWLAAQPGGASVTLRKLIEDARRKTAAKDEARERQESVHRFLSAIAGNKPHYEDVLRALYANDGARFHALIADWPTDLRRHLERLASDLFDGACVTTTI</sequence>
<dbReference type="Proteomes" id="UP000035762">
    <property type="component" value="Unassembled WGS sequence"/>
</dbReference>
<dbReference type="RefSeq" id="WP_048757771.1">
    <property type="nucleotide sequence ID" value="NZ_CCAZ020000002.1"/>
</dbReference>
<dbReference type="AlphaFoldDB" id="A0A090MRU9"/>
<organism evidence="1 2">
    <name type="scientific">Afipia felis</name>
    <name type="common">Cat scratch disease bacillus</name>
    <dbReference type="NCBI Taxonomy" id="1035"/>
    <lineage>
        <taxon>Bacteria</taxon>
        <taxon>Pseudomonadati</taxon>
        <taxon>Pseudomonadota</taxon>
        <taxon>Alphaproteobacteria</taxon>
        <taxon>Hyphomicrobiales</taxon>
        <taxon>Nitrobacteraceae</taxon>
        <taxon>Afipia</taxon>
    </lineage>
</organism>
<protein>
    <recommendedName>
        <fullName evidence="3">DUF2239 domain-containing protein</fullName>
    </recommendedName>
</protein>
<dbReference type="Pfam" id="PF09998">
    <property type="entry name" value="DUF2239"/>
    <property type="match status" value="1"/>
</dbReference>
<keyword evidence="2" id="KW-1185">Reference proteome</keyword>
<dbReference type="InterPro" id="IPR018715">
    <property type="entry name" value="DUF2239"/>
</dbReference>
<comment type="caution">
    <text evidence="1">The sequence shown here is derived from an EMBL/GenBank/DDBJ whole genome shotgun (WGS) entry which is preliminary data.</text>
</comment>
<evidence type="ECO:0008006" key="3">
    <source>
        <dbReference type="Google" id="ProtNLM"/>
    </source>
</evidence>
<dbReference type="EMBL" id="CCAZ020000002">
    <property type="protein sequence ID" value="CEG10110.1"/>
    <property type="molecule type" value="Genomic_DNA"/>
</dbReference>
<proteinExistence type="predicted"/>
<evidence type="ECO:0000313" key="1">
    <source>
        <dbReference type="EMBL" id="CEG10110.1"/>
    </source>
</evidence>
<reference evidence="1 2" key="1">
    <citation type="journal article" date="2014" name="Genome Announc.">
        <title>Genome Sequence of Afipia felis Strain 76713, Isolated in Hospital Water Using an Amoeba Co-Culture Procedure.</title>
        <authorList>
            <person name="Benamar S."/>
            <person name="La Scola B."/>
            <person name="Croce O."/>
        </authorList>
    </citation>
    <scope>NUCLEOTIDE SEQUENCE [LARGE SCALE GENOMIC DNA]</scope>
    <source>
        <strain evidence="1 2">76713</strain>
    </source>
</reference>